<name>A0AAD5RK90_9PEZI</name>
<dbReference type="EMBL" id="JAKWBI020000346">
    <property type="protein sequence ID" value="KAJ2896186.1"/>
    <property type="molecule type" value="Genomic_DNA"/>
</dbReference>
<dbReference type="Pfam" id="PF24494">
    <property type="entry name" value="DUF7587"/>
    <property type="match status" value="1"/>
</dbReference>
<sequence length="290" mass="32325">MGSVAPDQSPGSKSCTTRLPLELYRVSYPGTRTAYSPTTGLTAADTKSTFSASSLDEAKELRLAVEKQFTWTNRNPTPFISLFSDRGHAERWATKEPWLRTHAPRQHRWTLHIIDTNMLLASTAVYRLGDLVKILGVDIQGGARAHLGQGVICLHQVPANAITQSLDSQADIFSGPACNPYPFYPLLWPSHEYSLSSLSYGAYNWSTIPQSQGNVYDFYNEATRRHLQLQHQQLQVQLQIEQLQTLLRLQQQQHQQQQQKPVSYPHHPTSGGGAAMQVGATTRSAGTADW</sequence>
<organism evidence="3 4">
    <name type="scientific">Zalerion maritima</name>
    <dbReference type="NCBI Taxonomy" id="339359"/>
    <lineage>
        <taxon>Eukaryota</taxon>
        <taxon>Fungi</taxon>
        <taxon>Dikarya</taxon>
        <taxon>Ascomycota</taxon>
        <taxon>Pezizomycotina</taxon>
        <taxon>Sordariomycetes</taxon>
        <taxon>Lulworthiomycetidae</taxon>
        <taxon>Lulworthiales</taxon>
        <taxon>Lulworthiaceae</taxon>
        <taxon>Zalerion</taxon>
    </lineage>
</organism>
<protein>
    <recommendedName>
        <fullName evidence="2">DUF7587 domain-containing protein</fullName>
    </recommendedName>
</protein>
<feature type="domain" description="DUF7587" evidence="2">
    <location>
        <begin position="22"/>
        <end position="167"/>
    </location>
</feature>
<keyword evidence="4" id="KW-1185">Reference proteome</keyword>
<evidence type="ECO:0000256" key="1">
    <source>
        <dbReference type="SAM" id="MobiDB-lite"/>
    </source>
</evidence>
<proteinExistence type="predicted"/>
<evidence type="ECO:0000313" key="3">
    <source>
        <dbReference type="EMBL" id="KAJ2896186.1"/>
    </source>
</evidence>
<feature type="compositionally biased region" description="Polar residues" evidence="1">
    <location>
        <begin position="279"/>
        <end position="290"/>
    </location>
</feature>
<dbReference type="InterPro" id="IPR056009">
    <property type="entry name" value="DUF7587"/>
</dbReference>
<dbReference type="PANTHER" id="PTHR40781:SF1">
    <property type="match status" value="1"/>
</dbReference>
<evidence type="ECO:0000313" key="4">
    <source>
        <dbReference type="Proteomes" id="UP001201980"/>
    </source>
</evidence>
<dbReference type="Proteomes" id="UP001201980">
    <property type="component" value="Unassembled WGS sequence"/>
</dbReference>
<gene>
    <name evidence="3" type="ORF">MKZ38_005754</name>
</gene>
<accession>A0AAD5RK90</accession>
<reference evidence="3" key="1">
    <citation type="submission" date="2022-07" db="EMBL/GenBank/DDBJ databases">
        <title>Draft genome sequence of Zalerion maritima ATCC 34329, a (micro)plastics degrading marine fungus.</title>
        <authorList>
            <person name="Paco A."/>
            <person name="Goncalves M.F.M."/>
            <person name="Rocha-Santos T.A.P."/>
            <person name="Alves A."/>
        </authorList>
    </citation>
    <scope>NUCLEOTIDE SEQUENCE</scope>
    <source>
        <strain evidence="3">ATCC 34329</strain>
    </source>
</reference>
<comment type="caution">
    <text evidence="3">The sequence shown here is derived from an EMBL/GenBank/DDBJ whole genome shotgun (WGS) entry which is preliminary data.</text>
</comment>
<feature type="region of interest" description="Disordered" evidence="1">
    <location>
        <begin position="254"/>
        <end position="290"/>
    </location>
</feature>
<dbReference type="AlphaFoldDB" id="A0AAD5RK90"/>
<dbReference type="PANTHER" id="PTHR40781">
    <property type="match status" value="1"/>
</dbReference>
<evidence type="ECO:0000259" key="2">
    <source>
        <dbReference type="Pfam" id="PF24494"/>
    </source>
</evidence>